<dbReference type="Pfam" id="PF07731">
    <property type="entry name" value="Cu-oxidase_2"/>
    <property type="match status" value="1"/>
</dbReference>
<dbReference type="InterPro" id="IPR024535">
    <property type="entry name" value="RHGA/B-epi-like_pectate_lyase"/>
</dbReference>
<name>A0A1Z5TBD4_HORWE</name>
<protein>
    <recommendedName>
        <fullName evidence="12">Glycoside hydrolase family 55 protein</fullName>
    </recommendedName>
</protein>
<evidence type="ECO:0000256" key="3">
    <source>
        <dbReference type="ARBA" id="ARBA00023002"/>
    </source>
</evidence>
<dbReference type="FunFam" id="2.160.20.10:FF:000023">
    <property type="entry name" value="Exo-beta-1,3-glucanase Exg0"/>
    <property type="match status" value="1"/>
</dbReference>
<feature type="domain" description="Rhamnogalacturonase A/B/Epimerase-like pectate lyase" evidence="9">
    <location>
        <begin position="58"/>
        <end position="283"/>
    </location>
</feature>
<gene>
    <name evidence="10" type="ORF">BTJ68_05935</name>
</gene>
<dbReference type="GO" id="GO:0016491">
    <property type="term" value="F:oxidoreductase activity"/>
    <property type="evidence" value="ECO:0007669"/>
    <property type="project" value="UniProtKB-KW"/>
</dbReference>
<keyword evidence="2" id="KW-0479">Metal-binding</keyword>
<dbReference type="InterPro" id="IPR011050">
    <property type="entry name" value="Pectin_lyase_fold/virulence"/>
</dbReference>
<dbReference type="InterPro" id="IPR002355">
    <property type="entry name" value="Cu_oxidase_Cu_BS"/>
</dbReference>
<accession>A0A1Z5TBD4</accession>
<comment type="caution">
    <text evidence="10">The sequence shown here is derived from an EMBL/GenBank/DDBJ whole genome shotgun (WGS) entry which is preliminary data.</text>
</comment>
<dbReference type="InterPro" id="IPR011707">
    <property type="entry name" value="Cu-oxidase-like_N"/>
</dbReference>
<dbReference type="GO" id="GO:0005507">
    <property type="term" value="F:copper ion binding"/>
    <property type="evidence" value="ECO:0007669"/>
    <property type="project" value="InterPro"/>
</dbReference>
<dbReference type="Pfam" id="PF12708">
    <property type="entry name" value="Pect-lyase_RHGA_epim"/>
    <property type="match status" value="2"/>
</dbReference>
<keyword evidence="4" id="KW-0186">Copper</keyword>
<dbReference type="Proteomes" id="UP000194280">
    <property type="component" value="Unassembled WGS sequence"/>
</dbReference>
<keyword evidence="3" id="KW-0560">Oxidoreductase</keyword>
<evidence type="ECO:0000256" key="4">
    <source>
        <dbReference type="ARBA" id="ARBA00023008"/>
    </source>
</evidence>
<feature type="domain" description="Plastocyanin-like" evidence="8">
    <location>
        <begin position="793"/>
        <end position="910"/>
    </location>
</feature>
<dbReference type="CDD" id="cd23668">
    <property type="entry name" value="GH55_beta13glucanase-like"/>
    <property type="match status" value="1"/>
</dbReference>
<dbReference type="CDD" id="cd13854">
    <property type="entry name" value="CuRO_1_MaLCC_like"/>
    <property type="match status" value="1"/>
</dbReference>
<evidence type="ECO:0000259" key="8">
    <source>
        <dbReference type="Pfam" id="PF07732"/>
    </source>
</evidence>
<dbReference type="Pfam" id="PF07732">
    <property type="entry name" value="Cu-oxidase_3"/>
    <property type="match status" value="1"/>
</dbReference>
<evidence type="ECO:0000259" key="6">
    <source>
        <dbReference type="Pfam" id="PF00394"/>
    </source>
</evidence>
<dbReference type="PANTHER" id="PTHR11709:SF145">
    <property type="entry name" value="LCC1"/>
    <property type="match status" value="1"/>
</dbReference>
<dbReference type="InterPro" id="IPR033138">
    <property type="entry name" value="Cu_oxidase_CS"/>
</dbReference>
<dbReference type="SUPFAM" id="SSF51126">
    <property type="entry name" value="Pectin lyase-like"/>
    <property type="match status" value="2"/>
</dbReference>
<dbReference type="STRING" id="1157616.A0A1Z5TBD4"/>
<proteinExistence type="inferred from homology"/>
<feature type="domain" description="Plastocyanin-like" evidence="7">
    <location>
        <begin position="1171"/>
        <end position="1285"/>
    </location>
</feature>
<dbReference type="InterPro" id="IPR045087">
    <property type="entry name" value="Cu-oxidase_fam"/>
</dbReference>
<dbReference type="PROSITE" id="PS00079">
    <property type="entry name" value="MULTICOPPER_OXIDASE1"/>
    <property type="match status" value="1"/>
</dbReference>
<evidence type="ECO:0008006" key="12">
    <source>
        <dbReference type="Google" id="ProtNLM"/>
    </source>
</evidence>
<dbReference type="SUPFAM" id="SSF49503">
    <property type="entry name" value="Cupredoxins"/>
    <property type="match status" value="3"/>
</dbReference>
<sequence length="1320" mass="144606">MDRYTDYGGPSSTYWNHPSPRPHRPVFTAQESCDYWLADIKHQGLAAFNSNPSGYQVFRNVRDFGAKGDGVADDAPAINAAISSGGRCAPGSCASSTTTPAIVYFPPGTYNVNSSIIDYYYTQLIGNPKCLPVIRPFPLFQGGLGVIDADPYVAGGNLGFGSTNVFWRQIRNFIIDLTLVPHTSAITGIHWPTAQATSIQNVQFKMSSAPGTQHQGIFIESGSGGFMTDLTFDGGLNGAAFGNQQFTMRNFVFRNAVTAISQIWDWGWTYQGITIENCSVGLDMSSGGPDNQAVGSMTFIDSSISNTGVGIKTAFGPNSQPPAAGSLILENVDFNNVPIAVQGANGATDLQGNTHVTAWGQGHSYTPNGPNNFKGVIKPVNRPASLVQGNGRYYTRSKPQYEQHSLNEFVSARDYGATGDGHTDDTKALQRAITEAAAQNKILFLDHGDYIVRTTIRIPAGSRIVGETYSVILSQGSFFNDMDRPQPVVQIGTRGETGSVELSDFIVSTQGQQQGATLFEYNLISAASSPSGLWDVHGRVGGFAGSNLQYAQCPSTPGTTIDSGNLDRNCIAAFMGMQITELASGLYLENVWLWTADHDIEDPGLRQITIYAGRGLLDQSKAGTIWLYGTSSEHFTLYQYQFADGARNVFAGQVQTETPYYQPNPSAPLPFPYVASLSDPKFPSKTATDGSLVIPDANAWGLRIVDSSAIFVYGAGLYSFFNNYSTACSNQGNGEQCQNSIFDLENSKDITVYNLNTVGTHYMLEINDQVSAIYSQNLDGFVDTIALQYDWTVTNTTLAPDGVELPLLVVNDQFPGPTIEANWGDWIEVTVHNQLVGEYEEGTSIHWHGFLQTGTPYYDGTPGISQCPIAPGKSFTYRFRAELYGTSWWHSHYSSQYVNGLSGPIVVYGPDSESYDIDVGPVMLSDWFHDYYDNLLIDIFYATETCDPHCPPKSDNMLINGKNNYPCNETEKTCTPNAGLANFKFETGKKHRLRLVNHAAEAIVFFSIDGYDMTVISNDFVAVEPYQTDLVILGVGQRTDVVVQGRDNPEEAVYMRMTEGPSGLGPRGTTGCSLNTGVSIDVVAPIYYEDADTSVLPNTTSDIDPSRYLFPNNCGNEALNHTVPSYAMEVKEPTTQLDFLMTGGYNATGAFVWYMNNITYYTDYNDPSLFEAKLGNYNYSQERQIYNMKNNTVVRINMTSVGFPASHPMHLHGHNMQVLAEGVGAWDGTIVNPSNPQRRDTQLIRPSGYLVVQVELDNPGVWPLHCHVAWHTSEGMNINLLEQPDKLREETEMPYVMGQTCRDWSAWSKTTVVPMIDSGL</sequence>
<dbReference type="VEuPathDB" id="FungiDB:BTJ68_05935"/>
<dbReference type="PROSITE" id="PS00080">
    <property type="entry name" value="MULTICOPPER_OXIDASE2"/>
    <property type="match status" value="1"/>
</dbReference>
<dbReference type="InterPro" id="IPR011706">
    <property type="entry name" value="Cu-oxidase_C"/>
</dbReference>
<evidence type="ECO:0000256" key="5">
    <source>
        <dbReference type="SAM" id="MobiDB-lite"/>
    </source>
</evidence>
<evidence type="ECO:0000313" key="11">
    <source>
        <dbReference type="Proteomes" id="UP000194280"/>
    </source>
</evidence>
<dbReference type="Gene3D" id="2.160.20.10">
    <property type="entry name" value="Single-stranded right-handed beta-helix, Pectin lyase-like"/>
    <property type="match status" value="2"/>
</dbReference>
<dbReference type="InterPro" id="IPR001117">
    <property type="entry name" value="Cu-oxidase_2nd"/>
</dbReference>
<evidence type="ECO:0000259" key="7">
    <source>
        <dbReference type="Pfam" id="PF07731"/>
    </source>
</evidence>
<feature type="domain" description="Plastocyanin-like" evidence="6">
    <location>
        <begin position="921"/>
        <end position="1057"/>
    </location>
</feature>
<dbReference type="OrthoDB" id="1046782at2759"/>
<dbReference type="Gene3D" id="2.60.40.420">
    <property type="entry name" value="Cupredoxins - blue copper proteins"/>
    <property type="match status" value="3"/>
</dbReference>
<keyword evidence="11" id="KW-1185">Reference proteome</keyword>
<dbReference type="PANTHER" id="PTHR11709">
    <property type="entry name" value="MULTI-COPPER OXIDASE"/>
    <property type="match status" value="1"/>
</dbReference>
<dbReference type="CDD" id="cd13901">
    <property type="entry name" value="CuRO_3_MaLCC_like"/>
    <property type="match status" value="1"/>
</dbReference>
<dbReference type="InterPro" id="IPR012334">
    <property type="entry name" value="Pectin_lyas_fold"/>
</dbReference>
<organism evidence="10 11">
    <name type="scientific">Hortaea werneckii EXF-2000</name>
    <dbReference type="NCBI Taxonomy" id="1157616"/>
    <lineage>
        <taxon>Eukaryota</taxon>
        <taxon>Fungi</taxon>
        <taxon>Dikarya</taxon>
        <taxon>Ascomycota</taxon>
        <taxon>Pezizomycotina</taxon>
        <taxon>Dothideomycetes</taxon>
        <taxon>Dothideomycetidae</taxon>
        <taxon>Mycosphaerellales</taxon>
        <taxon>Teratosphaeriaceae</taxon>
        <taxon>Hortaea</taxon>
    </lineage>
</organism>
<evidence type="ECO:0000313" key="10">
    <source>
        <dbReference type="EMBL" id="OTA33349.1"/>
    </source>
</evidence>
<dbReference type="FunFam" id="2.160.20.10:FF:000026">
    <property type="entry name" value="Exo-beta-1,3-glucanase Exg0"/>
    <property type="match status" value="1"/>
</dbReference>
<evidence type="ECO:0000256" key="2">
    <source>
        <dbReference type="ARBA" id="ARBA00022723"/>
    </source>
</evidence>
<dbReference type="InParanoid" id="A0A1Z5TBD4"/>
<feature type="domain" description="Rhamnogalacturonase A/B/Epimerase-like pectate lyase" evidence="9">
    <location>
        <begin position="409"/>
        <end position="478"/>
    </location>
</feature>
<evidence type="ECO:0000256" key="1">
    <source>
        <dbReference type="ARBA" id="ARBA00010609"/>
    </source>
</evidence>
<reference evidence="10 11" key="1">
    <citation type="submission" date="2017-01" db="EMBL/GenBank/DDBJ databases">
        <title>The recent genome duplication of the halophilic yeast Hortaea werneckii: insights from long-read sequencing.</title>
        <authorList>
            <person name="Sinha S."/>
            <person name="Flibotte S."/>
            <person name="Neira M."/>
            <person name="Lenassi M."/>
            <person name="Gostincar C."/>
            <person name="Stajich J.E."/>
            <person name="Nislow C.E."/>
        </authorList>
    </citation>
    <scope>NUCLEOTIDE SEQUENCE [LARGE SCALE GENOMIC DNA]</scope>
    <source>
        <strain evidence="10 11">EXF-2000</strain>
    </source>
</reference>
<dbReference type="Pfam" id="PF00394">
    <property type="entry name" value="Cu-oxidase"/>
    <property type="match status" value="1"/>
</dbReference>
<comment type="similarity">
    <text evidence="1">Belongs to the multicopper oxidase family.</text>
</comment>
<dbReference type="EMBL" id="MUNK01000077">
    <property type="protein sequence ID" value="OTA33349.1"/>
    <property type="molecule type" value="Genomic_DNA"/>
</dbReference>
<dbReference type="InterPro" id="IPR008972">
    <property type="entry name" value="Cupredoxin"/>
</dbReference>
<evidence type="ECO:0000259" key="9">
    <source>
        <dbReference type="Pfam" id="PF12708"/>
    </source>
</evidence>
<feature type="region of interest" description="Disordered" evidence="5">
    <location>
        <begin position="1"/>
        <end position="21"/>
    </location>
</feature>